<dbReference type="Proteomes" id="UP000309997">
    <property type="component" value="Unassembled WGS sequence"/>
</dbReference>
<evidence type="ECO:0000313" key="2">
    <source>
        <dbReference type="Proteomes" id="UP000309997"/>
    </source>
</evidence>
<organism evidence="1 2">
    <name type="scientific">Populus alba</name>
    <name type="common">White poplar</name>
    <dbReference type="NCBI Taxonomy" id="43335"/>
    <lineage>
        <taxon>Eukaryota</taxon>
        <taxon>Viridiplantae</taxon>
        <taxon>Streptophyta</taxon>
        <taxon>Embryophyta</taxon>
        <taxon>Tracheophyta</taxon>
        <taxon>Spermatophyta</taxon>
        <taxon>Magnoliopsida</taxon>
        <taxon>eudicotyledons</taxon>
        <taxon>Gunneridae</taxon>
        <taxon>Pentapetalae</taxon>
        <taxon>rosids</taxon>
        <taxon>fabids</taxon>
        <taxon>Malpighiales</taxon>
        <taxon>Salicaceae</taxon>
        <taxon>Saliceae</taxon>
        <taxon>Populus</taxon>
    </lineage>
</organism>
<accession>A0ACC4AWR4</accession>
<proteinExistence type="predicted"/>
<comment type="caution">
    <text evidence="1">The sequence shown here is derived from an EMBL/GenBank/DDBJ whole genome shotgun (WGS) entry which is preliminary data.</text>
</comment>
<protein>
    <submittedName>
        <fullName evidence="1">Uncharacterized protein</fullName>
    </submittedName>
</protein>
<evidence type="ECO:0000313" key="1">
    <source>
        <dbReference type="EMBL" id="KAL3570670.1"/>
    </source>
</evidence>
<dbReference type="EMBL" id="RCHU02000015">
    <property type="protein sequence ID" value="KAL3570670.1"/>
    <property type="molecule type" value="Genomic_DNA"/>
</dbReference>
<sequence>MENEERAQLEAHYQRELENMKNDIARLTSLLEQTLVSKSGEGTSTQPAVATPSISMPSAPFVFPPQNLGANPSSFEQQFTANVPPAQVPVTVNLATDGPQRMKFSENVDYDKLTALEERLKAVEGADLYDPVYAAEMCLVPNVVVPKEFRVPEFIKYTGTECPVTHLKSYCNKMAEVVNDEKLLIHFFQDSLSGSALSWYTRLDNTKIRKWKDLVKAFVEQYKFNMEVAPDRSSLLIMEKGSKETVREYALRWREKASHVQPSLLEKEMVTLFSNTFKSPYFEHLVGSSAQHFYDAVTIAERIEQAIRAGRMSEPTEKKGFTGKKKDSEVNNVEGMYKGKKTNYHHYNFQMPTQQVASVNFTKPFPTNQENQPHDQQSNQIVNPPRRNFQRTQERLPPLPLPLGEMYSKLLSIGQVAPVPLTPLQPPYPNWYKPDLKCEYHAGVAGHNIESCNALKNKLLQLIKAGWITFDDAPNVKSNPLPNHAASGGGVNAVGIEGKKESVLKVSMERLYDMLVQSGYLSEFEPVMNENNYCKFHGKVGHHIDDCE</sequence>
<keyword evidence="2" id="KW-1185">Reference proteome</keyword>
<gene>
    <name evidence="1" type="ORF">D5086_027919</name>
</gene>
<name>A0ACC4AWR4_POPAL</name>
<reference evidence="1 2" key="1">
    <citation type="journal article" date="2024" name="Plant Biotechnol. J.">
        <title>Genome and CRISPR/Cas9 system of a widespread forest tree (Populus alba) in the world.</title>
        <authorList>
            <person name="Liu Y.J."/>
            <person name="Jiang P.F."/>
            <person name="Han X.M."/>
            <person name="Li X.Y."/>
            <person name="Wang H.M."/>
            <person name="Wang Y.J."/>
            <person name="Wang X.X."/>
            <person name="Zeng Q.Y."/>
        </authorList>
    </citation>
    <scope>NUCLEOTIDE SEQUENCE [LARGE SCALE GENOMIC DNA]</scope>
    <source>
        <strain evidence="2">cv. PAL-ZL1</strain>
    </source>
</reference>